<evidence type="ECO:0000313" key="2">
    <source>
        <dbReference type="Proteomes" id="UP001527052"/>
    </source>
</evidence>
<gene>
    <name evidence="1" type="ORF">M5W82_06790</name>
</gene>
<dbReference type="RefSeq" id="WP_268636876.1">
    <property type="nucleotide sequence ID" value="NZ_JAMDLZ010000011.1"/>
</dbReference>
<name>A0ABT4ELY2_9BACI</name>
<dbReference type="Proteomes" id="UP001527052">
    <property type="component" value="Unassembled WGS sequence"/>
</dbReference>
<proteinExistence type="predicted"/>
<comment type="caution">
    <text evidence="1">The sequence shown here is derived from an EMBL/GenBank/DDBJ whole genome shotgun (WGS) entry which is preliminary data.</text>
</comment>
<keyword evidence="2" id="KW-1185">Reference proteome</keyword>
<organism evidence="1 2">
    <name type="scientific">Lysinibacillus xylanilyticus</name>
    <dbReference type="NCBI Taxonomy" id="582475"/>
    <lineage>
        <taxon>Bacteria</taxon>
        <taxon>Bacillati</taxon>
        <taxon>Bacillota</taxon>
        <taxon>Bacilli</taxon>
        <taxon>Bacillales</taxon>
        <taxon>Bacillaceae</taxon>
        <taxon>Lysinibacillus</taxon>
    </lineage>
</organism>
<evidence type="ECO:0008006" key="3">
    <source>
        <dbReference type="Google" id="ProtNLM"/>
    </source>
</evidence>
<evidence type="ECO:0000313" key="1">
    <source>
        <dbReference type="EMBL" id="MCY9546657.1"/>
    </source>
</evidence>
<accession>A0ABT4ELY2</accession>
<dbReference type="EMBL" id="JAMDLZ010000011">
    <property type="protein sequence ID" value="MCY9546657.1"/>
    <property type="molecule type" value="Genomic_DNA"/>
</dbReference>
<protein>
    <recommendedName>
        <fullName evidence="3">Exosporium leader peptide</fullName>
    </recommendedName>
</protein>
<sequence length="136" mass="14326">MCINKDNCNCLSTRKECDNFGPFMAKNINCINSDVENSEENNGGSIIPFSSGNKQTVVESILGNNLASLIGFGSAVDLVPIANNTINLTGLLSEAFIVPRDGNITAISASYTALGGAGRIRICDNPCSNFSGTCRK</sequence>
<reference evidence="1 2" key="1">
    <citation type="submission" date="2022-05" db="EMBL/GenBank/DDBJ databases">
        <title>Genome Sequencing of Bee-Associated Microbes.</title>
        <authorList>
            <person name="Dunlap C."/>
        </authorList>
    </citation>
    <scope>NUCLEOTIDE SEQUENCE [LARGE SCALE GENOMIC DNA]</scope>
    <source>
        <strain evidence="1 2">NRRL BD-083</strain>
    </source>
</reference>